<proteinExistence type="predicted"/>
<name>A0A9J6HB53_HAELO</name>
<dbReference type="OMA" id="KKKEMCY"/>
<protein>
    <submittedName>
        <fullName evidence="1">Uncharacterized protein</fullName>
    </submittedName>
</protein>
<evidence type="ECO:0000313" key="1">
    <source>
        <dbReference type="EMBL" id="KAH9384987.1"/>
    </source>
</evidence>
<comment type="caution">
    <text evidence="1">The sequence shown here is derived from an EMBL/GenBank/DDBJ whole genome shotgun (WGS) entry which is preliminary data.</text>
</comment>
<accession>A0A9J6HB53</accession>
<organism evidence="1 2">
    <name type="scientific">Haemaphysalis longicornis</name>
    <name type="common">Bush tick</name>
    <dbReference type="NCBI Taxonomy" id="44386"/>
    <lineage>
        <taxon>Eukaryota</taxon>
        <taxon>Metazoa</taxon>
        <taxon>Ecdysozoa</taxon>
        <taxon>Arthropoda</taxon>
        <taxon>Chelicerata</taxon>
        <taxon>Arachnida</taxon>
        <taxon>Acari</taxon>
        <taxon>Parasitiformes</taxon>
        <taxon>Ixodida</taxon>
        <taxon>Ixodoidea</taxon>
        <taxon>Ixodidae</taxon>
        <taxon>Haemaphysalinae</taxon>
        <taxon>Haemaphysalis</taxon>
    </lineage>
</organism>
<dbReference type="Proteomes" id="UP000821853">
    <property type="component" value="Unassembled WGS sequence"/>
</dbReference>
<keyword evidence="2" id="KW-1185">Reference proteome</keyword>
<dbReference type="VEuPathDB" id="VectorBase:HLOH_063516"/>
<dbReference type="EMBL" id="JABSTR010003609">
    <property type="protein sequence ID" value="KAH9384987.1"/>
    <property type="molecule type" value="Genomic_DNA"/>
</dbReference>
<reference evidence="1 2" key="1">
    <citation type="journal article" date="2020" name="Cell">
        <title>Large-Scale Comparative Analyses of Tick Genomes Elucidate Their Genetic Diversity and Vector Capacities.</title>
        <authorList>
            <consortium name="Tick Genome and Microbiome Consortium (TIGMIC)"/>
            <person name="Jia N."/>
            <person name="Wang J."/>
            <person name="Shi W."/>
            <person name="Du L."/>
            <person name="Sun Y."/>
            <person name="Zhan W."/>
            <person name="Jiang J.F."/>
            <person name="Wang Q."/>
            <person name="Zhang B."/>
            <person name="Ji P."/>
            <person name="Bell-Sakyi L."/>
            <person name="Cui X.M."/>
            <person name="Yuan T.T."/>
            <person name="Jiang B.G."/>
            <person name="Yang W.F."/>
            <person name="Lam T.T."/>
            <person name="Chang Q.C."/>
            <person name="Ding S.J."/>
            <person name="Wang X.J."/>
            <person name="Zhu J.G."/>
            <person name="Ruan X.D."/>
            <person name="Zhao L."/>
            <person name="Wei J.T."/>
            <person name="Ye R.Z."/>
            <person name="Que T.C."/>
            <person name="Du C.H."/>
            <person name="Zhou Y.H."/>
            <person name="Cheng J.X."/>
            <person name="Dai P.F."/>
            <person name="Guo W.B."/>
            <person name="Han X.H."/>
            <person name="Huang E.J."/>
            <person name="Li L.F."/>
            <person name="Wei W."/>
            <person name="Gao Y.C."/>
            <person name="Liu J.Z."/>
            <person name="Shao H.Z."/>
            <person name="Wang X."/>
            <person name="Wang C.C."/>
            <person name="Yang T.C."/>
            <person name="Huo Q.B."/>
            <person name="Li W."/>
            <person name="Chen H.Y."/>
            <person name="Chen S.E."/>
            <person name="Zhou L.G."/>
            <person name="Ni X.B."/>
            <person name="Tian J.H."/>
            <person name="Sheng Y."/>
            <person name="Liu T."/>
            <person name="Pan Y.S."/>
            <person name="Xia L.Y."/>
            <person name="Li J."/>
            <person name="Zhao F."/>
            <person name="Cao W.C."/>
        </authorList>
    </citation>
    <scope>NUCLEOTIDE SEQUENCE [LARGE SCALE GENOMIC DNA]</scope>
    <source>
        <strain evidence="1">HaeL-2018</strain>
    </source>
</reference>
<evidence type="ECO:0000313" key="2">
    <source>
        <dbReference type="Proteomes" id="UP000821853"/>
    </source>
</evidence>
<sequence length="83" mass="9818">MKMKSPKLYEHLRKDNILRLPSKSTLRPYTVSYWSSFGGSDRILRQLKTKIASIEPYKRHGGLVFEEIKLSEHLSDKKKEMCY</sequence>
<dbReference type="AlphaFoldDB" id="A0A9J6HB53"/>
<gene>
    <name evidence="1" type="ORF">HPB48_027023</name>
</gene>
<dbReference type="OrthoDB" id="6497272at2759"/>